<evidence type="ECO:0000313" key="1">
    <source>
        <dbReference type="EMBL" id="CAH2291481.1"/>
    </source>
</evidence>
<protein>
    <submittedName>
        <fullName evidence="1">Uncharacterized protein</fullName>
    </submittedName>
</protein>
<dbReference type="AlphaFoldDB" id="A0AAD1W6X6"/>
<dbReference type="EMBL" id="OW240916">
    <property type="protein sequence ID" value="CAH2291481.1"/>
    <property type="molecule type" value="Genomic_DNA"/>
</dbReference>
<keyword evidence="2" id="KW-1185">Reference proteome</keyword>
<sequence>MAALGSRKSSFLKVLPACTSPSVSSGLLPGYGKLNVLDPECEIPVPARSSVINPSTAIIIINPMHPIIINPPLLVLQPSTATYINPMHPIINPPLPYINPAPHYY</sequence>
<accession>A0AAD1W6X6</accession>
<proteinExistence type="predicted"/>
<dbReference type="Proteomes" id="UP001295444">
    <property type="component" value="Chromosome 05"/>
</dbReference>
<organism evidence="1 2">
    <name type="scientific">Pelobates cultripes</name>
    <name type="common">Western spadefoot toad</name>
    <dbReference type="NCBI Taxonomy" id="61616"/>
    <lineage>
        <taxon>Eukaryota</taxon>
        <taxon>Metazoa</taxon>
        <taxon>Chordata</taxon>
        <taxon>Craniata</taxon>
        <taxon>Vertebrata</taxon>
        <taxon>Euteleostomi</taxon>
        <taxon>Amphibia</taxon>
        <taxon>Batrachia</taxon>
        <taxon>Anura</taxon>
        <taxon>Pelobatoidea</taxon>
        <taxon>Pelobatidae</taxon>
        <taxon>Pelobates</taxon>
    </lineage>
</organism>
<evidence type="ECO:0000313" key="2">
    <source>
        <dbReference type="Proteomes" id="UP001295444"/>
    </source>
</evidence>
<name>A0AAD1W6X6_PELCU</name>
<gene>
    <name evidence="1" type="ORF">PECUL_23A047668</name>
</gene>
<reference evidence="1" key="1">
    <citation type="submission" date="2022-03" db="EMBL/GenBank/DDBJ databases">
        <authorList>
            <person name="Alioto T."/>
            <person name="Alioto T."/>
            <person name="Gomez Garrido J."/>
        </authorList>
    </citation>
    <scope>NUCLEOTIDE SEQUENCE</scope>
</reference>